<accession>A0A6J5YDL1</accession>
<keyword evidence="2" id="KW-1133">Transmembrane helix</keyword>
<evidence type="ECO:0000256" key="1">
    <source>
        <dbReference type="SAM" id="MobiDB-lite"/>
    </source>
</evidence>
<keyword evidence="2" id="KW-0472">Membrane</keyword>
<gene>
    <name evidence="3" type="ORF">UFOPK1392_00392</name>
    <name evidence="4" type="ORF">UFOPK3733_00338</name>
</gene>
<feature type="transmembrane region" description="Helical" evidence="2">
    <location>
        <begin position="322"/>
        <end position="342"/>
    </location>
</feature>
<name>A0A6J5YDL1_9ZZZZ</name>
<feature type="compositionally biased region" description="Pro residues" evidence="1">
    <location>
        <begin position="1"/>
        <end position="15"/>
    </location>
</feature>
<dbReference type="EMBL" id="CAEMXZ010000010">
    <property type="protein sequence ID" value="CAB4322656.1"/>
    <property type="molecule type" value="Genomic_DNA"/>
</dbReference>
<feature type="transmembrane region" description="Helical" evidence="2">
    <location>
        <begin position="51"/>
        <end position="72"/>
    </location>
</feature>
<organism evidence="3">
    <name type="scientific">freshwater metagenome</name>
    <dbReference type="NCBI Taxonomy" id="449393"/>
    <lineage>
        <taxon>unclassified sequences</taxon>
        <taxon>metagenomes</taxon>
        <taxon>ecological metagenomes</taxon>
    </lineage>
</organism>
<reference evidence="3" key="1">
    <citation type="submission" date="2020-05" db="EMBL/GenBank/DDBJ databases">
        <authorList>
            <person name="Chiriac C."/>
            <person name="Salcher M."/>
            <person name="Ghai R."/>
            <person name="Kavagutti S V."/>
        </authorList>
    </citation>
    <scope>NUCLEOTIDE SEQUENCE</scope>
</reference>
<feature type="transmembrane region" description="Helical" evidence="2">
    <location>
        <begin position="269"/>
        <end position="289"/>
    </location>
</feature>
<evidence type="ECO:0000313" key="4">
    <source>
        <dbReference type="EMBL" id="CAB4925462.1"/>
    </source>
</evidence>
<protein>
    <submittedName>
        <fullName evidence="3">Unannotated protein</fullName>
    </submittedName>
</protein>
<dbReference type="EMBL" id="CAFBNC010000009">
    <property type="protein sequence ID" value="CAB4925462.1"/>
    <property type="molecule type" value="Genomic_DNA"/>
</dbReference>
<evidence type="ECO:0000313" key="3">
    <source>
        <dbReference type="EMBL" id="CAB4322656.1"/>
    </source>
</evidence>
<sequence length="355" mass="36425">MTFPDSPPTQFPEGPPTEALHLGPATGEAPSVMPRSGFVLAEHPLLSGRTVIAMVLLFLAGVSVVAGSSAIWTRNQLLDTDTWTATSTAIATDPNVQADVAHAIAVEIVASSDVEAAISSALPGPLGQLAGPLTDGATSIVEQAVLQVVRTDAFVTVWEAAVRVTHAEFIADLEGEGRFTSIDERGLSLDLRAVLESVRTALDQRGITVLDQLDLSGVTVRVLLVDAPGLEKVRSAVGILKASSVAFLVIGAVLLIAGLCLARRRAIAVLSGGAGILVGVAAVLIVATVGRTRAALQLMGGVLDRAAADAVVDHVTAGLRPLLLSCALLGVMAVVVGGMLTVRSERRNASQSGIV</sequence>
<proteinExistence type="predicted"/>
<feature type="region of interest" description="Disordered" evidence="1">
    <location>
        <begin position="1"/>
        <end position="27"/>
    </location>
</feature>
<feature type="transmembrane region" description="Helical" evidence="2">
    <location>
        <begin position="242"/>
        <end position="262"/>
    </location>
</feature>
<dbReference type="AlphaFoldDB" id="A0A6J5YDL1"/>
<evidence type="ECO:0000256" key="2">
    <source>
        <dbReference type="SAM" id="Phobius"/>
    </source>
</evidence>
<keyword evidence="2" id="KW-0812">Transmembrane</keyword>